<proteinExistence type="predicted"/>
<dbReference type="Proteomes" id="UP000039865">
    <property type="component" value="Unassembled WGS sequence"/>
</dbReference>
<dbReference type="AlphaFoldDB" id="A0A078A9U1"/>
<dbReference type="InParanoid" id="A0A078A9U1"/>
<sequence>MLVDSFDQLLWNRSTIIDIKEKFEPKIKHMIKIALIANRLYCANGNREDQTG</sequence>
<organism evidence="1 2">
    <name type="scientific">Stylonychia lemnae</name>
    <name type="common">Ciliate</name>
    <dbReference type="NCBI Taxonomy" id="5949"/>
    <lineage>
        <taxon>Eukaryota</taxon>
        <taxon>Sar</taxon>
        <taxon>Alveolata</taxon>
        <taxon>Ciliophora</taxon>
        <taxon>Intramacronucleata</taxon>
        <taxon>Spirotrichea</taxon>
        <taxon>Stichotrichia</taxon>
        <taxon>Sporadotrichida</taxon>
        <taxon>Oxytrichidae</taxon>
        <taxon>Stylonychinae</taxon>
        <taxon>Stylonychia</taxon>
    </lineage>
</organism>
<accession>A0A078A9U1</accession>
<protein>
    <submittedName>
        <fullName evidence="1">Uncharacterized protein</fullName>
    </submittedName>
</protein>
<keyword evidence="2" id="KW-1185">Reference proteome</keyword>
<evidence type="ECO:0000313" key="2">
    <source>
        <dbReference type="Proteomes" id="UP000039865"/>
    </source>
</evidence>
<name>A0A078A9U1_STYLE</name>
<gene>
    <name evidence="1" type="primary">Contig18937.g20088</name>
    <name evidence="1" type="ORF">STYLEM_6526</name>
</gene>
<reference evidence="1 2" key="1">
    <citation type="submission" date="2014-06" db="EMBL/GenBank/DDBJ databases">
        <authorList>
            <person name="Swart Estienne"/>
        </authorList>
    </citation>
    <scope>NUCLEOTIDE SEQUENCE [LARGE SCALE GENOMIC DNA]</scope>
    <source>
        <strain evidence="1 2">130c</strain>
    </source>
</reference>
<dbReference type="EMBL" id="CCKQ01006265">
    <property type="protein sequence ID" value="CDW77563.1"/>
    <property type="molecule type" value="Genomic_DNA"/>
</dbReference>
<evidence type="ECO:0000313" key="1">
    <source>
        <dbReference type="EMBL" id="CDW77563.1"/>
    </source>
</evidence>